<keyword evidence="3" id="KW-1185">Reference proteome</keyword>
<dbReference type="InterPro" id="IPR001387">
    <property type="entry name" value="Cro/C1-type_HTH"/>
</dbReference>
<evidence type="ECO:0000313" key="2">
    <source>
        <dbReference type="EMBL" id="OHT21950.1"/>
    </source>
</evidence>
<gene>
    <name evidence="2" type="ORF">BHE75_03965</name>
</gene>
<dbReference type="AlphaFoldDB" id="A0A1S1HND7"/>
<reference evidence="2 3" key="1">
    <citation type="submission" date="2016-09" db="EMBL/GenBank/DDBJ databases">
        <title>Metabolic pathway, cell adaptation mechanisms and a novel monoxygenase revealed through proteogenomic-transcription analysis of a Sphingomonas haloaromaticamans strain degrading the fungicide ortho-phenylphenol.</title>
        <authorList>
            <person name="Perruchon C."/>
            <person name="Papadopoulou E.S."/>
            <person name="Rousidou C."/>
            <person name="Vasileiadis S."/>
            <person name="Tanou G."/>
            <person name="Amoutzias G."/>
            <person name="Molassiotis A."/>
            <person name="Karpouzas D.G."/>
        </authorList>
    </citation>
    <scope>NUCLEOTIDE SEQUENCE [LARGE SCALE GENOMIC DNA]</scope>
    <source>
        <strain evidence="2 3">P3</strain>
    </source>
</reference>
<dbReference type="RefSeq" id="WP_015458322.1">
    <property type="nucleotide sequence ID" value="NZ_MIPT01000001.1"/>
</dbReference>
<dbReference type="CDD" id="cd00093">
    <property type="entry name" value="HTH_XRE"/>
    <property type="match status" value="1"/>
</dbReference>
<dbReference type="PROSITE" id="PS50943">
    <property type="entry name" value="HTH_CROC1"/>
    <property type="match status" value="1"/>
</dbReference>
<comment type="caution">
    <text evidence="2">The sequence shown here is derived from an EMBL/GenBank/DDBJ whole genome shotgun (WGS) entry which is preliminary data.</text>
</comment>
<dbReference type="Proteomes" id="UP000179467">
    <property type="component" value="Unassembled WGS sequence"/>
</dbReference>
<proteinExistence type="predicted"/>
<protein>
    <recommendedName>
        <fullName evidence="1">HTH cro/C1-type domain-containing protein</fullName>
    </recommendedName>
</protein>
<dbReference type="InterPro" id="IPR010982">
    <property type="entry name" value="Lambda_DNA-bd_dom_sf"/>
</dbReference>
<dbReference type="GO" id="GO:0003677">
    <property type="term" value="F:DNA binding"/>
    <property type="evidence" value="ECO:0007669"/>
    <property type="project" value="InterPro"/>
</dbReference>
<evidence type="ECO:0000259" key="1">
    <source>
        <dbReference type="PROSITE" id="PS50943"/>
    </source>
</evidence>
<dbReference type="Gene3D" id="1.10.260.40">
    <property type="entry name" value="lambda repressor-like DNA-binding domains"/>
    <property type="match status" value="1"/>
</dbReference>
<dbReference type="EMBL" id="MIPT01000001">
    <property type="protein sequence ID" value="OHT21950.1"/>
    <property type="molecule type" value="Genomic_DNA"/>
</dbReference>
<feature type="domain" description="HTH cro/C1-type" evidence="1">
    <location>
        <begin position="22"/>
        <end position="75"/>
    </location>
</feature>
<dbReference type="Pfam" id="PF01381">
    <property type="entry name" value="HTH_3"/>
    <property type="match status" value="1"/>
</dbReference>
<sequence length="258" mass="29336">MSPSGSTDDPVEKETEAMLAALRRALRAAGWTQARLAETLGVGSATVKRWLHGRGLTLRTLERIAAIAGLSLAELIEGRRPGDAEAEQLTLAQEEALGKDSILSTIFFLILNGWPPSEAVASFSVPAEEVERHVHRLERLALIDRLPSGRLRARLDPAHIWQREPLRRHFDRLLKPHFFALDYSRPETIFGAETIKLSPTGVARLREWIETWRAQLRALEREDRRTAKLPGEWYAVLAVARPMRQIVEINRRQRQRKN</sequence>
<dbReference type="SUPFAM" id="SSF47413">
    <property type="entry name" value="lambda repressor-like DNA-binding domains"/>
    <property type="match status" value="1"/>
</dbReference>
<accession>A0A1S1HND7</accession>
<organism evidence="2 3">
    <name type="scientific">Edaphosphingomonas haloaromaticamans</name>
    <dbReference type="NCBI Taxonomy" id="653954"/>
    <lineage>
        <taxon>Bacteria</taxon>
        <taxon>Pseudomonadati</taxon>
        <taxon>Pseudomonadota</taxon>
        <taxon>Alphaproteobacteria</taxon>
        <taxon>Sphingomonadales</taxon>
        <taxon>Rhizorhabdaceae</taxon>
        <taxon>Edaphosphingomonas</taxon>
    </lineage>
</organism>
<dbReference type="SMART" id="SM00530">
    <property type="entry name" value="HTH_XRE"/>
    <property type="match status" value="1"/>
</dbReference>
<name>A0A1S1HND7_9SPHN</name>
<evidence type="ECO:0000313" key="3">
    <source>
        <dbReference type="Proteomes" id="UP000179467"/>
    </source>
</evidence>